<proteinExistence type="predicted"/>
<evidence type="ECO:0000256" key="4">
    <source>
        <dbReference type="ARBA" id="ARBA00023136"/>
    </source>
</evidence>
<sequence>MVLFVYAAFSKLLDFETFKLQLAQSPLLSAYAGLIAWLVPSLEIIIAILLLSERFRVLAFYAFFTLMVMFTTYIFIILNFSDFVPCSCGGVLEKLSWNQHLIFNVVFMMLAGVAVFITAQWNNKKIWLLLATLAIIGIGIVVLLFAFSEKKMHRNNAFQRRYLPHPIEKMSEFTLDYDTFYLAGYSDSIVYLGNYRAPLYITTNNIVTNEQKVIQVELNNKTLPFRKVRIEVKPPQFTVADGTVPVLFQGNITEKVARQIPFDSVYFTQFVVIDSNSTGIATVDSKFKKKTIGVSKILSGKDRSILTTATLRTDVPEPFADDGVLAWNENLNYFLYTYYYKNNFEVIDKNLQPIYTGSTIDTIKNPLLDVAYSKQNDVYTLGGKSIVVNRLSATSANYLFINSDRLGRFEDEGPLRSASIIDVYDIIDKSYVFSFYLYHQPEGKLYDFQVYNNILIALVEDKLFIYKLKPEYFISGSNATHTGQYQD</sequence>
<organism evidence="7 8">
    <name type="scientific">Aequorivita soesokkakensis</name>
    <dbReference type="NCBI Taxonomy" id="1385699"/>
    <lineage>
        <taxon>Bacteria</taxon>
        <taxon>Pseudomonadati</taxon>
        <taxon>Bacteroidota</taxon>
        <taxon>Flavobacteriia</taxon>
        <taxon>Flavobacteriales</taxon>
        <taxon>Flavobacteriaceae</taxon>
        <taxon>Aequorivita</taxon>
    </lineage>
</organism>
<feature type="transmembrane region" description="Helical" evidence="5">
    <location>
        <begin position="101"/>
        <end position="119"/>
    </location>
</feature>
<evidence type="ECO:0000259" key="6">
    <source>
        <dbReference type="Pfam" id="PF07291"/>
    </source>
</evidence>
<feature type="transmembrane region" description="Helical" evidence="5">
    <location>
        <begin position="126"/>
        <end position="147"/>
    </location>
</feature>
<dbReference type="GO" id="GO:0016020">
    <property type="term" value="C:membrane"/>
    <property type="evidence" value="ECO:0007669"/>
    <property type="project" value="UniProtKB-SubCell"/>
</dbReference>
<gene>
    <name evidence="7" type="ORF">A7A78_14155</name>
</gene>
<accession>A0A1A9LBM8</accession>
<comment type="subcellular location">
    <subcellularLocation>
        <location evidence="1">Membrane</location>
        <topology evidence="1">Multi-pass membrane protein</topology>
    </subcellularLocation>
</comment>
<feature type="transmembrane region" description="Helical" evidence="5">
    <location>
        <begin position="28"/>
        <end position="51"/>
    </location>
</feature>
<evidence type="ECO:0000256" key="3">
    <source>
        <dbReference type="ARBA" id="ARBA00022989"/>
    </source>
</evidence>
<keyword evidence="3 5" id="KW-1133">Transmembrane helix</keyword>
<dbReference type="STRING" id="1385699.A7A78_14155"/>
<feature type="domain" description="Methylamine utilisation protein MauE" evidence="6">
    <location>
        <begin position="2"/>
        <end position="116"/>
    </location>
</feature>
<name>A0A1A9LBM8_9FLAO</name>
<dbReference type="EMBL" id="LXIE01000032">
    <property type="protein sequence ID" value="OAD90759.1"/>
    <property type="molecule type" value="Genomic_DNA"/>
</dbReference>
<dbReference type="Proteomes" id="UP000077552">
    <property type="component" value="Unassembled WGS sequence"/>
</dbReference>
<evidence type="ECO:0000313" key="7">
    <source>
        <dbReference type="EMBL" id="OAD90759.1"/>
    </source>
</evidence>
<keyword evidence="2 5" id="KW-0812">Transmembrane</keyword>
<evidence type="ECO:0000313" key="8">
    <source>
        <dbReference type="Proteomes" id="UP000077552"/>
    </source>
</evidence>
<dbReference type="Pfam" id="PF07291">
    <property type="entry name" value="MauE"/>
    <property type="match status" value="1"/>
</dbReference>
<keyword evidence="8" id="KW-1185">Reference proteome</keyword>
<protein>
    <recommendedName>
        <fullName evidence="6">Methylamine utilisation protein MauE domain-containing protein</fullName>
    </recommendedName>
</protein>
<dbReference type="GO" id="GO:0030416">
    <property type="term" value="P:methylamine metabolic process"/>
    <property type="evidence" value="ECO:0007669"/>
    <property type="project" value="InterPro"/>
</dbReference>
<dbReference type="InterPro" id="IPR009908">
    <property type="entry name" value="Methylamine_util_MauE"/>
</dbReference>
<evidence type="ECO:0000256" key="2">
    <source>
        <dbReference type="ARBA" id="ARBA00022692"/>
    </source>
</evidence>
<reference evidence="7 8" key="1">
    <citation type="submission" date="2016-05" db="EMBL/GenBank/DDBJ databases">
        <title>Genome sequencing of Vitellibacter soesokkakensis RSSK-12.</title>
        <authorList>
            <person name="Thevarajoo S."/>
            <person name="Selvaratnam C."/>
            <person name="Goh K.M."/>
            <person name="Chan K.-G."/>
            <person name="Chong C.S."/>
        </authorList>
    </citation>
    <scope>NUCLEOTIDE SEQUENCE [LARGE SCALE GENOMIC DNA]</scope>
    <source>
        <strain evidence="7 8">RSSK-12</strain>
    </source>
</reference>
<feature type="transmembrane region" description="Helical" evidence="5">
    <location>
        <begin position="58"/>
        <end position="81"/>
    </location>
</feature>
<comment type="caution">
    <text evidence="7">The sequence shown here is derived from an EMBL/GenBank/DDBJ whole genome shotgun (WGS) entry which is preliminary data.</text>
</comment>
<evidence type="ECO:0000256" key="5">
    <source>
        <dbReference type="SAM" id="Phobius"/>
    </source>
</evidence>
<evidence type="ECO:0000256" key="1">
    <source>
        <dbReference type="ARBA" id="ARBA00004141"/>
    </source>
</evidence>
<keyword evidence="4 5" id="KW-0472">Membrane</keyword>
<dbReference type="AlphaFoldDB" id="A0A1A9LBM8"/>